<evidence type="ECO:0000313" key="9">
    <source>
        <dbReference type="WBParaSite" id="SRAE_X000234700.1"/>
    </source>
</evidence>
<name>A0A090KXK9_STRRB</name>
<reference evidence="8" key="1">
    <citation type="submission" date="2014-09" db="EMBL/GenBank/DDBJ databases">
        <authorList>
            <person name="Martin A.A."/>
        </authorList>
    </citation>
    <scope>NUCLEOTIDE SEQUENCE</scope>
    <source>
        <strain evidence="8">ED321</strain>
    </source>
</reference>
<sequence length="476" mass="55708">MSRITRSNTYHIQKNEITIRGYELLNFSNAKTSENFLRPDMYKIINENEELDMNYFREETCNVPVLFLCSRLKLGIQCSEINYENFEIIESNLPRNFMCSVIIDNKPGTKEMVLSEVLENMKIEYSKRKHIYNCLSLNYTFMALEDVFTCPNFVIEMNLAINNWPDVLKIAQICCDKDKEIIFPMTWNYCTVSTKGLYTNFHIDFGNNSVWISVISGKKTWWYIPSAKYIIAAFEQYLKDSCSSKDFFGFCAANCCKITLTARQSFFLLAGWIHAVYTNKDTLMVGGNFLTSAALETHLQIVESEQRQKAEVAYTYVYFKKLMWYTVADIVYNVTGLEYINYKVLKITNMLKCVSVIFFINKMKKKLNLVKRYLKNKNIKNELINGSYFKKNTSNHVTYETAVKHNNISKWTFKKAKSHKSLLDFIKKHRKLMDKNLPVGIINCDQMIKDFERIIIFAFKEIFKLNGESVYPSTIS</sequence>
<dbReference type="WBParaSite" id="SRAE_X000234700.1">
    <property type="protein sequence ID" value="SRAE_X000234700.1"/>
    <property type="gene ID" value="WBGene00267931"/>
</dbReference>
<dbReference type="PANTHER" id="PTHR23123">
    <property type="entry name" value="PHD/F-BOX CONTAINING PROTEIN"/>
    <property type="match status" value="1"/>
</dbReference>
<evidence type="ECO:0000256" key="2">
    <source>
        <dbReference type="ARBA" id="ARBA00023002"/>
    </source>
</evidence>
<dbReference type="InterPro" id="IPR050690">
    <property type="entry name" value="JHDM1_Histone_Demethylase"/>
</dbReference>
<protein>
    <submittedName>
        <fullName evidence="7 9">JmjC domain-containing protein</fullName>
    </submittedName>
</protein>
<organism evidence="7">
    <name type="scientific">Strongyloides ratti</name>
    <name type="common">Parasitic roundworm</name>
    <dbReference type="NCBI Taxonomy" id="34506"/>
    <lineage>
        <taxon>Eukaryota</taxon>
        <taxon>Metazoa</taxon>
        <taxon>Ecdysozoa</taxon>
        <taxon>Nematoda</taxon>
        <taxon>Chromadorea</taxon>
        <taxon>Rhabditida</taxon>
        <taxon>Tylenchina</taxon>
        <taxon>Panagrolaimomorpha</taxon>
        <taxon>Strongyloidoidea</taxon>
        <taxon>Strongyloididae</taxon>
        <taxon>Strongyloides</taxon>
    </lineage>
</organism>
<dbReference type="GO" id="GO:0016491">
    <property type="term" value="F:oxidoreductase activity"/>
    <property type="evidence" value="ECO:0007669"/>
    <property type="project" value="UniProtKB-KW"/>
</dbReference>
<keyword evidence="4" id="KW-0805">Transcription regulation</keyword>
<dbReference type="CTD" id="36385425"/>
<dbReference type="RefSeq" id="XP_024499821.1">
    <property type="nucleotide sequence ID" value="XM_024645549.1"/>
</dbReference>
<evidence type="ECO:0000256" key="5">
    <source>
        <dbReference type="ARBA" id="ARBA00023163"/>
    </source>
</evidence>
<keyword evidence="3" id="KW-0408">Iron</keyword>
<dbReference type="EMBL" id="LN609400">
    <property type="protein sequence ID" value="CEF60612.1"/>
    <property type="molecule type" value="Genomic_DNA"/>
</dbReference>
<evidence type="ECO:0000259" key="6">
    <source>
        <dbReference type="PROSITE" id="PS51184"/>
    </source>
</evidence>
<evidence type="ECO:0000256" key="1">
    <source>
        <dbReference type="ARBA" id="ARBA00022723"/>
    </source>
</evidence>
<reference evidence="9" key="3">
    <citation type="submission" date="2020-12" db="UniProtKB">
        <authorList>
            <consortium name="WormBaseParasite"/>
        </authorList>
    </citation>
    <scope>IDENTIFICATION</scope>
</reference>
<evidence type="ECO:0000313" key="8">
    <source>
        <dbReference type="Proteomes" id="UP000035682"/>
    </source>
</evidence>
<dbReference type="AlphaFoldDB" id="A0A090KXK9"/>
<keyword evidence="1" id="KW-0479">Metal-binding</keyword>
<evidence type="ECO:0000313" key="7">
    <source>
        <dbReference type="EMBL" id="CEF60612.1"/>
    </source>
</evidence>
<dbReference type="Gene3D" id="2.60.120.650">
    <property type="entry name" value="Cupin"/>
    <property type="match status" value="1"/>
</dbReference>
<dbReference type="InterPro" id="IPR003347">
    <property type="entry name" value="JmjC_dom"/>
</dbReference>
<keyword evidence="2" id="KW-0560">Oxidoreductase</keyword>
<evidence type="ECO:0000256" key="3">
    <source>
        <dbReference type="ARBA" id="ARBA00023004"/>
    </source>
</evidence>
<evidence type="ECO:0000256" key="4">
    <source>
        <dbReference type="ARBA" id="ARBA00023015"/>
    </source>
</evidence>
<dbReference type="GeneID" id="36385425"/>
<dbReference type="GO" id="GO:0046872">
    <property type="term" value="F:metal ion binding"/>
    <property type="evidence" value="ECO:0007669"/>
    <property type="project" value="UniProtKB-KW"/>
</dbReference>
<dbReference type="PROSITE" id="PS51184">
    <property type="entry name" value="JMJC"/>
    <property type="match status" value="1"/>
</dbReference>
<dbReference type="SUPFAM" id="SSF51197">
    <property type="entry name" value="Clavaminate synthase-like"/>
    <property type="match status" value="1"/>
</dbReference>
<feature type="domain" description="JmjC" evidence="6">
    <location>
        <begin position="139"/>
        <end position="306"/>
    </location>
</feature>
<proteinExistence type="predicted"/>
<keyword evidence="5" id="KW-0804">Transcription</keyword>
<keyword evidence="8" id="KW-1185">Reference proteome</keyword>
<gene>
    <name evidence="7 9 10" type="ORF">SRAE_X000234700</name>
</gene>
<dbReference type="WormBase" id="SRAE_X000234700">
    <property type="protein sequence ID" value="SRP01847"/>
    <property type="gene ID" value="WBGene00267931"/>
</dbReference>
<dbReference type="OrthoDB" id="5876800at2759"/>
<dbReference type="Proteomes" id="UP000035682">
    <property type="component" value="Unplaced"/>
</dbReference>
<reference evidence="7" key="2">
    <citation type="submission" date="2014-09" db="EMBL/GenBank/DDBJ databases">
        <authorList>
            <person name="Aslett A.Martin."/>
        </authorList>
    </citation>
    <scope>NUCLEOTIDE SEQUENCE</scope>
    <source>
        <strain evidence="7">ED321 Heterogonic</strain>
    </source>
</reference>
<dbReference type="SMART" id="SM00558">
    <property type="entry name" value="JmjC"/>
    <property type="match status" value="1"/>
</dbReference>
<accession>A0A090KXK9</accession>
<evidence type="ECO:0000313" key="10">
    <source>
        <dbReference type="WormBase" id="SRAE_X000234700"/>
    </source>
</evidence>